<feature type="region of interest" description="Disordered" evidence="7">
    <location>
        <begin position="1"/>
        <end position="152"/>
    </location>
</feature>
<evidence type="ECO:0000256" key="1">
    <source>
        <dbReference type="ARBA" id="ARBA00004477"/>
    </source>
</evidence>
<keyword evidence="4 6" id="KW-1133">Transmembrane helix</keyword>
<gene>
    <name evidence="9" type="ORF">Cni_G22956</name>
</gene>
<feature type="compositionally biased region" description="Pro residues" evidence="7">
    <location>
        <begin position="1"/>
        <end position="17"/>
    </location>
</feature>
<keyword evidence="10" id="KW-1185">Reference proteome</keyword>
<dbReference type="InterPro" id="IPR044647">
    <property type="entry name" value="RTNLB17/18/21"/>
</dbReference>
<accession>A0AAQ3QM12</accession>
<feature type="transmembrane region" description="Helical" evidence="6">
    <location>
        <begin position="272"/>
        <end position="297"/>
    </location>
</feature>
<keyword evidence="5 6" id="KW-0472">Membrane</keyword>
<evidence type="ECO:0000256" key="7">
    <source>
        <dbReference type="SAM" id="MobiDB-lite"/>
    </source>
</evidence>
<comment type="subcellular location">
    <subcellularLocation>
        <location evidence="1 6">Endoplasmic reticulum membrane</location>
        <topology evidence="1 6">Multi-pass membrane protein</topology>
    </subcellularLocation>
</comment>
<dbReference type="GO" id="GO:0005789">
    <property type="term" value="C:endoplasmic reticulum membrane"/>
    <property type="evidence" value="ECO:0007669"/>
    <property type="project" value="UniProtKB-SubCell"/>
</dbReference>
<dbReference type="PANTHER" id="PTHR46626">
    <property type="entry name" value="RETICULON-LIKE PROTEIN B17"/>
    <property type="match status" value="1"/>
</dbReference>
<dbReference type="AlphaFoldDB" id="A0AAQ3QM12"/>
<name>A0AAQ3QM12_9LILI</name>
<evidence type="ECO:0000313" key="9">
    <source>
        <dbReference type="EMBL" id="WOL14176.1"/>
    </source>
</evidence>
<feature type="region of interest" description="Disordered" evidence="7">
    <location>
        <begin position="371"/>
        <end position="400"/>
    </location>
</feature>
<keyword evidence="2 6" id="KW-0812">Transmembrane</keyword>
<evidence type="ECO:0000256" key="4">
    <source>
        <dbReference type="ARBA" id="ARBA00022989"/>
    </source>
</evidence>
<dbReference type="EMBL" id="CP136896">
    <property type="protein sequence ID" value="WOL14176.1"/>
    <property type="molecule type" value="Genomic_DNA"/>
</dbReference>
<feature type="transmembrane region" description="Helical" evidence="6">
    <location>
        <begin position="195"/>
        <end position="214"/>
    </location>
</feature>
<dbReference type="PANTHER" id="PTHR46626:SF2">
    <property type="entry name" value="RETICULON-LIKE PROTEIN B17"/>
    <property type="match status" value="1"/>
</dbReference>
<keyword evidence="3 6" id="KW-0256">Endoplasmic reticulum</keyword>
<dbReference type="PROSITE" id="PS50845">
    <property type="entry name" value="RETICULON"/>
    <property type="match status" value="1"/>
</dbReference>
<dbReference type="Pfam" id="PF02453">
    <property type="entry name" value="Reticulon"/>
    <property type="match status" value="1"/>
</dbReference>
<evidence type="ECO:0000256" key="3">
    <source>
        <dbReference type="ARBA" id="ARBA00022824"/>
    </source>
</evidence>
<evidence type="ECO:0000313" key="10">
    <source>
        <dbReference type="Proteomes" id="UP001327560"/>
    </source>
</evidence>
<feature type="compositionally biased region" description="Basic and acidic residues" evidence="7">
    <location>
        <begin position="371"/>
        <end position="393"/>
    </location>
</feature>
<evidence type="ECO:0000256" key="6">
    <source>
        <dbReference type="RuleBase" id="RU363132"/>
    </source>
</evidence>
<evidence type="ECO:0000256" key="2">
    <source>
        <dbReference type="ARBA" id="ARBA00022692"/>
    </source>
</evidence>
<organism evidence="9 10">
    <name type="scientific">Canna indica</name>
    <name type="common">Indian-shot</name>
    <dbReference type="NCBI Taxonomy" id="4628"/>
    <lineage>
        <taxon>Eukaryota</taxon>
        <taxon>Viridiplantae</taxon>
        <taxon>Streptophyta</taxon>
        <taxon>Embryophyta</taxon>
        <taxon>Tracheophyta</taxon>
        <taxon>Spermatophyta</taxon>
        <taxon>Magnoliopsida</taxon>
        <taxon>Liliopsida</taxon>
        <taxon>Zingiberales</taxon>
        <taxon>Cannaceae</taxon>
        <taxon>Canna</taxon>
    </lineage>
</organism>
<dbReference type="Proteomes" id="UP001327560">
    <property type="component" value="Chromosome 7"/>
</dbReference>
<dbReference type="InterPro" id="IPR003388">
    <property type="entry name" value="Reticulon"/>
</dbReference>
<sequence length="400" mass="44631">MDSPPPPSPSLPSPSPSPRLSSTLLCENSSPTLEQPLPTPSRRGRPRRKPVAAAAEAIEAGPNAPPRLRARKGRSRSAAVTRNPRKNRRRSEEEIVVEEKAVDPCEDDDLGRASKRKRGKEKMVSEEKPASVPIVPSSDSSPSETAVDDRRGAPDGPFERIFELLVWKNVAKSTLWFGFGSTFFLSSCFRTESSFSILSAMSHMGLWVLGIAFVKNTITKRQQYGTSRNLQLTEDDFLRAARFILPVVNATLTKIQDIFSGDPLRTLKVAPILLLGANYGHLLTLWRLLVTGFFLSFTVPKLYLCYSQQIHTTAESAIIWTQEAWKSCHHKRLVAASAAAIFWNLFSIRTRVFAAFIFLVMLCYRRQHTGEEESGKGSKEEKQQQASIVDEKLSSVMQLD</sequence>
<feature type="compositionally biased region" description="Basic and acidic residues" evidence="7">
    <location>
        <begin position="90"/>
        <end position="103"/>
    </location>
</feature>
<feature type="transmembrane region" description="Helical" evidence="6">
    <location>
        <begin position="341"/>
        <end position="364"/>
    </location>
</feature>
<proteinExistence type="predicted"/>
<reference evidence="9 10" key="1">
    <citation type="submission" date="2023-10" db="EMBL/GenBank/DDBJ databases">
        <title>Chromosome-scale genome assembly provides insights into flower coloration mechanisms of Canna indica.</title>
        <authorList>
            <person name="Li C."/>
        </authorList>
    </citation>
    <scope>NUCLEOTIDE SEQUENCE [LARGE SCALE GENOMIC DNA]</scope>
    <source>
        <tissue evidence="9">Flower</tissue>
    </source>
</reference>
<feature type="compositionally biased region" description="Low complexity" evidence="7">
    <location>
        <begin position="130"/>
        <end position="143"/>
    </location>
</feature>
<protein>
    <recommendedName>
        <fullName evidence="6">Reticulon-like protein</fullName>
    </recommendedName>
</protein>
<evidence type="ECO:0000259" key="8">
    <source>
        <dbReference type="PROSITE" id="PS50845"/>
    </source>
</evidence>
<feature type="domain" description="Reticulon" evidence="8">
    <location>
        <begin position="161"/>
        <end position="322"/>
    </location>
</feature>
<evidence type="ECO:0000256" key="5">
    <source>
        <dbReference type="ARBA" id="ARBA00023136"/>
    </source>
</evidence>
<feature type="compositionally biased region" description="Low complexity" evidence="7">
    <location>
        <begin position="51"/>
        <end position="62"/>
    </location>
</feature>